<dbReference type="PANTHER" id="PTHR47541:SF1">
    <property type="entry name" value="TETRATRICOPEPTIDE REPEAT (TPR)-LIKE SUPERFAMILY PROTEIN"/>
    <property type="match status" value="1"/>
</dbReference>
<dbReference type="EMBL" id="JRRC01022413">
    <property type="protein sequence ID" value="KHF97938.1"/>
    <property type="molecule type" value="Genomic_DNA"/>
</dbReference>
<feature type="region of interest" description="Disordered" evidence="1">
    <location>
        <begin position="215"/>
        <end position="333"/>
    </location>
</feature>
<feature type="region of interest" description="Disordered" evidence="1">
    <location>
        <begin position="148"/>
        <end position="177"/>
    </location>
</feature>
<feature type="compositionally biased region" description="Acidic residues" evidence="1">
    <location>
        <begin position="299"/>
        <end position="316"/>
    </location>
</feature>
<gene>
    <name evidence="2" type="ORF">F383_12530</name>
</gene>
<dbReference type="Gene3D" id="1.25.40.10">
    <property type="entry name" value="Tetratricopeptide repeat domain"/>
    <property type="match status" value="1"/>
</dbReference>
<dbReference type="PANTHER" id="PTHR47541">
    <property type="entry name" value="TETRATRICOPEPTIDE REPEAT (TPR)-LIKE SUPERFAMILY PROTEIN"/>
    <property type="match status" value="1"/>
</dbReference>
<protein>
    <submittedName>
        <fullName evidence="2">Protein unc-45 A</fullName>
    </submittedName>
</protein>
<organism evidence="2 3">
    <name type="scientific">Gossypium arboreum</name>
    <name type="common">Tree cotton</name>
    <name type="synonym">Gossypium nanking</name>
    <dbReference type="NCBI Taxonomy" id="29729"/>
    <lineage>
        <taxon>Eukaryota</taxon>
        <taxon>Viridiplantae</taxon>
        <taxon>Streptophyta</taxon>
        <taxon>Embryophyta</taxon>
        <taxon>Tracheophyta</taxon>
        <taxon>Spermatophyta</taxon>
        <taxon>Magnoliopsida</taxon>
        <taxon>eudicotyledons</taxon>
        <taxon>Gunneridae</taxon>
        <taxon>Pentapetalae</taxon>
        <taxon>rosids</taxon>
        <taxon>malvids</taxon>
        <taxon>Malvales</taxon>
        <taxon>Malvaceae</taxon>
        <taxon>Malvoideae</taxon>
        <taxon>Gossypium</taxon>
    </lineage>
</organism>
<dbReference type="SUPFAM" id="SSF48452">
    <property type="entry name" value="TPR-like"/>
    <property type="match status" value="1"/>
</dbReference>
<reference evidence="3" key="1">
    <citation type="submission" date="2014-09" db="EMBL/GenBank/DDBJ databases">
        <authorList>
            <person name="Mudge J."/>
            <person name="Ramaraj T."/>
            <person name="Lindquist I.E."/>
            <person name="Bharti A.K."/>
            <person name="Sundararajan A."/>
            <person name="Cameron C.T."/>
            <person name="Woodward J.E."/>
            <person name="May G.D."/>
            <person name="Brubaker C."/>
            <person name="Broadhvest J."/>
            <person name="Wilkins T.A."/>
        </authorList>
    </citation>
    <scope>NUCLEOTIDE SEQUENCE</scope>
    <source>
        <strain evidence="3">cv. AKA8401</strain>
    </source>
</reference>
<evidence type="ECO:0000313" key="3">
    <source>
        <dbReference type="Proteomes" id="UP000032142"/>
    </source>
</evidence>
<feature type="compositionally biased region" description="Basic and acidic residues" evidence="1">
    <location>
        <begin position="165"/>
        <end position="177"/>
    </location>
</feature>
<dbReference type="Proteomes" id="UP000032142">
    <property type="component" value="Unassembled WGS sequence"/>
</dbReference>
<feature type="compositionally biased region" description="Basic and acidic residues" evidence="1">
    <location>
        <begin position="215"/>
        <end position="224"/>
    </location>
</feature>
<evidence type="ECO:0000256" key="1">
    <source>
        <dbReference type="SAM" id="MobiDB-lite"/>
    </source>
</evidence>
<keyword evidence="3" id="KW-1185">Reference proteome</keyword>
<dbReference type="AlphaFoldDB" id="A0A0B0MES9"/>
<dbReference type="InterPro" id="IPR011990">
    <property type="entry name" value="TPR-like_helical_dom_sf"/>
</dbReference>
<proteinExistence type="predicted"/>
<sequence length="333" mass="37805">MATASFNKIERAHQMYREGRYNEALCYYTEALAVAKTKPQKIALHSNRAACYLKLHHFKKAAEECTSVLELDHKHTGALMLRAQTLVTLKEYNSALFDVNQLIELDPSSEVYHNLQARLRTQLSNNSVLSWLIFDILDARKALAPIPESEAELEEEEEENEQPDTSEKEVRQDDKKEDLVVPAIGKDLNAAELNEYPIKEKIIPSEKSEVKEYAEQETDCKNMPERNPGVTALQKPNDRDSKGYQAIPKPKEYSGQKNVPERVGVASPLGEGIKDSKGWQAIPKPKGHSALDYARWDSVENDSSEDDDDDDDDEDSQPQYRFRVRTVGIRSVK</sequence>
<dbReference type="SMART" id="SM00028">
    <property type="entry name" value="TPR"/>
    <property type="match status" value="2"/>
</dbReference>
<dbReference type="Pfam" id="PF12895">
    <property type="entry name" value="ANAPC3"/>
    <property type="match status" value="1"/>
</dbReference>
<comment type="caution">
    <text evidence="2">The sequence shown here is derived from an EMBL/GenBank/DDBJ whole genome shotgun (WGS) entry which is preliminary data.</text>
</comment>
<name>A0A0B0MES9_GOSAR</name>
<evidence type="ECO:0000313" key="2">
    <source>
        <dbReference type="EMBL" id="KHF97938.1"/>
    </source>
</evidence>
<feature type="compositionally biased region" description="Acidic residues" evidence="1">
    <location>
        <begin position="149"/>
        <end position="164"/>
    </location>
</feature>
<dbReference type="InterPro" id="IPR019734">
    <property type="entry name" value="TPR_rpt"/>
</dbReference>
<accession>A0A0B0MES9</accession>